<dbReference type="InterPro" id="IPR014729">
    <property type="entry name" value="Rossmann-like_a/b/a_fold"/>
</dbReference>
<comment type="catalytic activity">
    <reaction evidence="3">
        <text>cytidine(34) in elongator tRNA(Met) + acetate + ATP = N(4)-acetylcytidine(34) in elongator tRNA(Met) + AMP + diphosphate</text>
        <dbReference type="Rhea" id="RHEA:58144"/>
        <dbReference type="Rhea" id="RHEA-COMP:10693"/>
        <dbReference type="Rhea" id="RHEA-COMP:10694"/>
        <dbReference type="ChEBI" id="CHEBI:30089"/>
        <dbReference type="ChEBI" id="CHEBI:30616"/>
        <dbReference type="ChEBI" id="CHEBI:33019"/>
        <dbReference type="ChEBI" id="CHEBI:74900"/>
        <dbReference type="ChEBI" id="CHEBI:82748"/>
        <dbReference type="ChEBI" id="CHEBI:456215"/>
    </reaction>
</comment>
<proteinExistence type="inferred from homology"/>
<feature type="binding site" evidence="3">
    <location>
        <position position="187"/>
    </location>
    <ligand>
        <name>ATP</name>
        <dbReference type="ChEBI" id="CHEBI:30616"/>
    </ligand>
</feature>
<keyword evidence="3" id="KW-0963">Cytoplasm</keyword>
<dbReference type="HAMAP" id="MF_01539">
    <property type="entry name" value="TmcAL"/>
    <property type="match status" value="1"/>
</dbReference>
<feature type="binding site" evidence="3">
    <location>
        <position position="101"/>
    </location>
    <ligand>
        <name>ATP</name>
        <dbReference type="ChEBI" id="CHEBI:30616"/>
    </ligand>
</feature>
<name>A0ABS2PBW1_9BACL</name>
<dbReference type="EC" id="6.3.4.-" evidence="3"/>
<keyword evidence="3" id="KW-0694">RNA-binding</keyword>
<dbReference type="RefSeq" id="WP_204696775.1">
    <property type="nucleotide sequence ID" value="NZ_JAFBEC010000004.1"/>
</dbReference>
<comment type="function">
    <text evidence="3">Catalyzes the formation of N(4)-acetylcytidine (ac(4)C) at the wobble position of elongator tRNA(Met), using acetate and ATP as substrates. First activates an acetate ion to form acetyladenylate (Ac-AMP) and then transfers the acetyl group to tRNA to form ac(4)C34.</text>
</comment>
<organism evidence="4 5">
    <name type="scientific">Geomicrobium sediminis</name>
    <dbReference type="NCBI Taxonomy" id="1347788"/>
    <lineage>
        <taxon>Bacteria</taxon>
        <taxon>Bacillati</taxon>
        <taxon>Bacillota</taxon>
        <taxon>Bacilli</taxon>
        <taxon>Bacillales</taxon>
        <taxon>Geomicrobium</taxon>
    </lineage>
</organism>
<dbReference type="PANTHER" id="PTHR37825">
    <property type="entry name" value="TRNA(MET) CYTIDINE ACETATE LIGASE"/>
    <property type="match status" value="1"/>
</dbReference>
<dbReference type="InterPro" id="IPR008513">
    <property type="entry name" value="tRNA(Met)_cyd_acetate_ligase"/>
</dbReference>
<comment type="subcellular location">
    <subcellularLocation>
        <location evidence="3">Cytoplasm</location>
    </subcellularLocation>
</comment>
<dbReference type="Pfam" id="PF05636">
    <property type="entry name" value="HIGH_NTase1"/>
    <property type="match status" value="1"/>
</dbReference>
<accession>A0ABS2PBW1</accession>
<evidence type="ECO:0000313" key="4">
    <source>
        <dbReference type="EMBL" id="MBM7632481.1"/>
    </source>
</evidence>
<protein>
    <recommendedName>
        <fullName evidence="3">tRNA(Met) cytidine acetate ligase</fullName>
        <ecNumber evidence="3">6.3.4.-</ecNumber>
    </recommendedName>
</protein>
<feature type="binding site" evidence="3">
    <location>
        <begin position="7"/>
        <end position="20"/>
    </location>
    <ligand>
        <name>ATP</name>
        <dbReference type="ChEBI" id="CHEBI:30616"/>
    </ligand>
</feature>
<dbReference type="EMBL" id="JAFBEC010000004">
    <property type="protein sequence ID" value="MBM7632481.1"/>
    <property type="molecule type" value="Genomic_DNA"/>
</dbReference>
<keyword evidence="2 3" id="KW-0819">tRNA processing</keyword>
<reference evidence="4 5" key="1">
    <citation type="submission" date="2021-01" db="EMBL/GenBank/DDBJ databases">
        <title>Genomic Encyclopedia of Type Strains, Phase IV (KMG-IV): sequencing the most valuable type-strain genomes for metagenomic binning, comparative biology and taxonomic classification.</title>
        <authorList>
            <person name="Goeker M."/>
        </authorList>
    </citation>
    <scope>NUCLEOTIDE SEQUENCE [LARGE SCALE GENOMIC DNA]</scope>
    <source>
        <strain evidence="4 5">DSM 25540</strain>
    </source>
</reference>
<evidence type="ECO:0000313" key="5">
    <source>
        <dbReference type="Proteomes" id="UP000741863"/>
    </source>
</evidence>
<feature type="binding site" evidence="3">
    <location>
        <position position="162"/>
    </location>
    <ligand>
        <name>ATP</name>
        <dbReference type="ChEBI" id="CHEBI:30616"/>
    </ligand>
</feature>
<evidence type="ECO:0000256" key="1">
    <source>
        <dbReference type="ARBA" id="ARBA00022598"/>
    </source>
</evidence>
<gene>
    <name evidence="3" type="primary">tmcAL</name>
    <name evidence="4" type="ORF">JOD17_001575</name>
</gene>
<keyword evidence="3" id="KW-0547">Nucleotide-binding</keyword>
<keyword evidence="3" id="KW-0067">ATP-binding</keyword>
<sequence>MKAIGLIVEYNPFHNGHLYHLQTSKKHAKADVVVCVMSGYFLQRGEPASYSRQTRTKLALDAGADLVVELPYAYSSQHASLFARGSVSILNDLLIDSFYFGSEYGDIDAFKELDLFMQQHEQTLESHVKKRMNEGASYPRAQSEAFLELTPPTTFPDLSQPNNILGYQYVKSARELSASIKPETIQRTGSGYHSEDLEEKSAIASATAIRRALSNDELEDIRPFVPNETYAALTEHPLVSWDDYYKYLQHELLTTDISILASYYDVQEGLEYRLVNAAKKADSFQSFMNLVKTKRYTWVRIQRTLVHILTKTTKASMADALGANRQPSAVRLLGFSKAGQAYLSKVKKETTLQLYDRPPRQKNAQMRLDEKAAFAYWSYLPTSTRPDFYQREYEKPIVLSDRT</sequence>
<dbReference type="Proteomes" id="UP000741863">
    <property type="component" value="Unassembled WGS sequence"/>
</dbReference>
<keyword evidence="3" id="KW-0820">tRNA-binding</keyword>
<dbReference type="PANTHER" id="PTHR37825:SF1">
    <property type="entry name" value="TRNA(MET) CYTIDINE ACETATE LIGASE"/>
    <property type="match status" value="1"/>
</dbReference>
<keyword evidence="5" id="KW-1185">Reference proteome</keyword>
<comment type="caution">
    <text evidence="4">The sequence shown here is derived from an EMBL/GenBank/DDBJ whole genome shotgun (WGS) entry which is preliminary data.</text>
</comment>
<comment type="similarity">
    <text evidence="3">Belongs to the TmcAL family.</text>
</comment>
<dbReference type="Gene3D" id="3.40.50.620">
    <property type="entry name" value="HUPs"/>
    <property type="match status" value="1"/>
</dbReference>
<evidence type="ECO:0000256" key="2">
    <source>
        <dbReference type="ARBA" id="ARBA00022694"/>
    </source>
</evidence>
<dbReference type="SUPFAM" id="SSF52374">
    <property type="entry name" value="Nucleotidylyl transferase"/>
    <property type="match status" value="1"/>
</dbReference>
<dbReference type="NCBIfam" id="NF010191">
    <property type="entry name" value="PRK13670.1"/>
    <property type="match status" value="1"/>
</dbReference>
<evidence type="ECO:0000256" key="3">
    <source>
        <dbReference type="HAMAP-Rule" id="MF_01539"/>
    </source>
</evidence>
<keyword evidence="1 3" id="KW-0436">Ligase</keyword>
<comment type="caution">
    <text evidence="3">Lacks conserved residue(s) required for the propagation of feature annotation.</text>
</comment>